<evidence type="ECO:0000256" key="2">
    <source>
        <dbReference type="ARBA" id="ARBA00001966"/>
    </source>
</evidence>
<evidence type="ECO:0000259" key="11">
    <source>
        <dbReference type="Pfam" id="PF01568"/>
    </source>
</evidence>
<proteinExistence type="inferred from homology"/>
<dbReference type="Pfam" id="PF00384">
    <property type="entry name" value="Molybdopterin"/>
    <property type="match status" value="1"/>
</dbReference>
<evidence type="ECO:0000256" key="7">
    <source>
        <dbReference type="ARBA" id="ARBA00023002"/>
    </source>
</evidence>
<gene>
    <name evidence="12" type="ORF">GCM10017579_10120</name>
</gene>
<dbReference type="InterPro" id="IPR006657">
    <property type="entry name" value="MoPterin_dinucl-bd_dom"/>
</dbReference>
<dbReference type="InterPro" id="IPR037951">
    <property type="entry name" value="MopB_CT_YdeP"/>
</dbReference>
<dbReference type="Gene3D" id="2.40.40.20">
    <property type="match status" value="1"/>
</dbReference>
<dbReference type="Proteomes" id="UP001142292">
    <property type="component" value="Unassembled WGS sequence"/>
</dbReference>
<comment type="cofactor">
    <cofactor evidence="2">
        <name>[4Fe-4S] cluster</name>
        <dbReference type="ChEBI" id="CHEBI:49883"/>
    </cofactor>
</comment>
<dbReference type="InterPro" id="IPR050123">
    <property type="entry name" value="Prok_molybdopt-oxidoreductase"/>
</dbReference>
<feature type="domain" description="Molybdopterin dinucleotide-binding" evidence="11">
    <location>
        <begin position="647"/>
        <end position="753"/>
    </location>
</feature>
<evidence type="ECO:0000256" key="1">
    <source>
        <dbReference type="ARBA" id="ARBA00001942"/>
    </source>
</evidence>
<dbReference type="NCBIfam" id="TIGR01701">
    <property type="entry name" value="Fdhalpha-like"/>
    <property type="match status" value="1"/>
</dbReference>
<evidence type="ECO:0000313" key="12">
    <source>
        <dbReference type="EMBL" id="GLJ66976.1"/>
    </source>
</evidence>
<dbReference type="Gene3D" id="3.40.228.10">
    <property type="entry name" value="Dimethylsulfoxide Reductase, domain 2"/>
    <property type="match status" value="1"/>
</dbReference>
<dbReference type="CDD" id="cd02767">
    <property type="entry name" value="MopB_ydeP"/>
    <property type="match status" value="1"/>
</dbReference>
<dbReference type="PIRSF" id="PIRSF000144">
    <property type="entry name" value="CbbBc"/>
    <property type="match status" value="1"/>
</dbReference>
<dbReference type="InterPro" id="IPR010046">
    <property type="entry name" value="Mopterin_OxRdtse_a_bac"/>
</dbReference>
<feature type="domain" description="Molybdopterin oxidoreductase" evidence="10">
    <location>
        <begin position="125"/>
        <end position="504"/>
    </location>
</feature>
<keyword evidence="4" id="KW-0004">4Fe-4S</keyword>
<evidence type="ECO:0000313" key="13">
    <source>
        <dbReference type="Proteomes" id="UP001142292"/>
    </source>
</evidence>
<keyword evidence="13" id="KW-1185">Reference proteome</keyword>
<keyword evidence="7" id="KW-0560">Oxidoreductase</keyword>
<reference evidence="12" key="2">
    <citation type="submission" date="2023-01" db="EMBL/GenBank/DDBJ databases">
        <authorList>
            <person name="Sun Q."/>
            <person name="Evtushenko L."/>
        </authorList>
    </citation>
    <scope>NUCLEOTIDE SEQUENCE</scope>
    <source>
        <strain evidence="12">VKM Ac-1246</strain>
    </source>
</reference>
<evidence type="ECO:0000256" key="9">
    <source>
        <dbReference type="ARBA" id="ARBA00023014"/>
    </source>
</evidence>
<dbReference type="Pfam" id="PF01568">
    <property type="entry name" value="Molydop_binding"/>
    <property type="match status" value="1"/>
</dbReference>
<sequence length="761" mass="82896">MLRVTEHTDEHAEDLPEPTLRIRDPKTSAVGIPGVLRSLEYSLREMGPKRSLQTLLKVNQVGGFDCPSCAWPDPDHRKAAEFCENGAKAVAWEATRKRVDRDFFAASSVASLRERDDHWLEAQGRLTEPMYIGPGETHYSPISWGDAIGLIADRLRATDPDRSVFYTSGRASNEAAFVYQLLARQLGTNNLPDCSNMCHESSGTALGEVIGIGKGTVTYADIAEHADLIMIAGQNPGTNHPRMLTALEEAKSHGAKIVSINPLREAGLVKFRNPQTLRGVSSVGTKLADVHVPVKVNGDLALFAGLNKLLVERDAVAHPFLEEHTEGFDVAAQAWAAMEWDDITRLSGIPREDIESLADLVESRERIIVCWAMGLTQHKNSVPTIREIASFLLLRGNIGKPGAGVAPIRGHSNVQGDRTMGIWEKPPAAFLDALRDEFGFDPPREHGYDVVAAIEAMRDGAVDVFMALGGNFAAATPDTAVTTAALADVGLTVQVSTKLNRSHVHHGREALILPCLGRTERDETGGREQHVSVEDSMGMVHGSYGRLLPGSKDLRSEVGIICALGEALFGSDQGVDWTGLGVDYDRIRDHISRVVPGFEDFENKLKSPNGFPLPNGPRDSRTFTTTSGLARITANPLTAVEAPPGHLLLQTLRSHDQFNTTVYGYDDRYRGITGGRHVVFVNPDDLRELGIEDGATVDIVSVWTDGERRAKTFRVVAYGTPRGCVAAYFPETNVLVPLDSYADGSRTPTSKSVVVRLEPHR</sequence>
<reference evidence="12" key="1">
    <citation type="journal article" date="2014" name="Int. J. Syst. Evol. Microbiol.">
        <title>Complete genome of a new Firmicutes species belonging to the dominant human colonic microbiota ('Ruminococcus bicirculans') reveals two chromosomes and a selective capacity to utilize plant glucans.</title>
        <authorList>
            <consortium name="NISC Comparative Sequencing Program"/>
            <person name="Wegmann U."/>
            <person name="Louis P."/>
            <person name="Goesmann A."/>
            <person name="Henrissat B."/>
            <person name="Duncan S.H."/>
            <person name="Flint H.J."/>
        </authorList>
    </citation>
    <scope>NUCLEOTIDE SEQUENCE</scope>
    <source>
        <strain evidence="12">VKM Ac-1246</strain>
    </source>
</reference>
<comment type="cofactor">
    <cofactor evidence="1">
        <name>Mo-bis(molybdopterin guanine dinucleotide)</name>
        <dbReference type="ChEBI" id="CHEBI:60539"/>
    </cofactor>
</comment>
<dbReference type="SUPFAM" id="SSF53706">
    <property type="entry name" value="Formate dehydrogenase/DMSO reductase, domains 1-3"/>
    <property type="match status" value="1"/>
</dbReference>
<keyword evidence="5" id="KW-0500">Molybdenum</keyword>
<evidence type="ECO:0000256" key="4">
    <source>
        <dbReference type="ARBA" id="ARBA00022485"/>
    </source>
</evidence>
<dbReference type="CDD" id="cd02787">
    <property type="entry name" value="MopB_CT_ydeP"/>
    <property type="match status" value="1"/>
</dbReference>
<dbReference type="PANTHER" id="PTHR43105">
    <property type="entry name" value="RESPIRATORY NITRATE REDUCTASE"/>
    <property type="match status" value="1"/>
</dbReference>
<name>A0ABQ5SVJ9_9ACTN</name>
<dbReference type="InterPro" id="IPR006656">
    <property type="entry name" value="Mopterin_OxRdtase"/>
</dbReference>
<evidence type="ECO:0000256" key="5">
    <source>
        <dbReference type="ARBA" id="ARBA00022505"/>
    </source>
</evidence>
<dbReference type="PANTHER" id="PTHR43105:SF4">
    <property type="entry name" value="PROTEIN YDEP"/>
    <property type="match status" value="1"/>
</dbReference>
<evidence type="ECO:0000256" key="3">
    <source>
        <dbReference type="ARBA" id="ARBA00010312"/>
    </source>
</evidence>
<dbReference type="InterPro" id="IPR009010">
    <property type="entry name" value="Asp_de-COase-like_dom_sf"/>
</dbReference>
<comment type="similarity">
    <text evidence="3">Belongs to the prokaryotic molybdopterin-containing oxidoreductase family.</text>
</comment>
<accession>A0ABQ5SVJ9</accession>
<keyword evidence="8" id="KW-0408">Iron</keyword>
<evidence type="ECO:0000256" key="6">
    <source>
        <dbReference type="ARBA" id="ARBA00022723"/>
    </source>
</evidence>
<keyword evidence="6" id="KW-0479">Metal-binding</keyword>
<keyword evidence="9" id="KW-0411">Iron-sulfur</keyword>
<evidence type="ECO:0000259" key="10">
    <source>
        <dbReference type="Pfam" id="PF00384"/>
    </source>
</evidence>
<evidence type="ECO:0000256" key="8">
    <source>
        <dbReference type="ARBA" id="ARBA00023004"/>
    </source>
</evidence>
<protein>
    <submittedName>
        <fullName evidence="12">Formate dehydrogenase subunit alpha</fullName>
    </submittedName>
</protein>
<dbReference type="EMBL" id="BSEL01000003">
    <property type="protein sequence ID" value="GLJ66976.1"/>
    <property type="molecule type" value="Genomic_DNA"/>
</dbReference>
<comment type="caution">
    <text evidence="12">The sequence shown here is derived from an EMBL/GenBank/DDBJ whole genome shotgun (WGS) entry which is preliminary data.</text>
</comment>
<organism evidence="12 13">
    <name type="scientific">Nocardioides luteus</name>
    <dbReference type="NCBI Taxonomy" id="1844"/>
    <lineage>
        <taxon>Bacteria</taxon>
        <taxon>Bacillati</taxon>
        <taxon>Actinomycetota</taxon>
        <taxon>Actinomycetes</taxon>
        <taxon>Propionibacteriales</taxon>
        <taxon>Nocardioidaceae</taxon>
        <taxon>Nocardioides</taxon>
    </lineage>
</organism>
<dbReference type="InterPro" id="IPR041953">
    <property type="entry name" value="YdeP_MopB"/>
</dbReference>
<dbReference type="SUPFAM" id="SSF50692">
    <property type="entry name" value="ADC-like"/>
    <property type="match status" value="1"/>
</dbReference>
<dbReference type="Gene3D" id="3.40.50.740">
    <property type="match status" value="1"/>
</dbReference>